<evidence type="ECO:0000313" key="7">
    <source>
        <dbReference type="EMBL" id="KAG8225012.1"/>
    </source>
</evidence>
<dbReference type="PROSITE" id="PS50984">
    <property type="entry name" value="TRUD"/>
    <property type="match status" value="1"/>
</dbReference>
<feature type="compositionally biased region" description="Basic and acidic residues" evidence="5">
    <location>
        <begin position="234"/>
        <end position="249"/>
    </location>
</feature>
<evidence type="ECO:0000256" key="2">
    <source>
        <dbReference type="ARBA" id="ARBA00022694"/>
    </source>
</evidence>
<feature type="region of interest" description="Disordered" evidence="5">
    <location>
        <begin position="136"/>
        <end position="249"/>
    </location>
</feature>
<accession>A0A8K0JZX1</accession>
<dbReference type="PANTHER" id="PTHR13326:SF31">
    <property type="entry name" value="PSEUDOURIDYLATE SYNTHASE 7 HOMOLOG"/>
    <property type="match status" value="1"/>
</dbReference>
<comment type="catalytic activity">
    <reaction evidence="4">
        <text>a uridine in tRNA = a pseudouridine in tRNA</text>
        <dbReference type="Rhea" id="RHEA:54572"/>
        <dbReference type="Rhea" id="RHEA-COMP:13339"/>
        <dbReference type="Rhea" id="RHEA-COMP:13934"/>
        <dbReference type="ChEBI" id="CHEBI:65314"/>
        <dbReference type="ChEBI" id="CHEBI:65315"/>
    </reaction>
</comment>
<feature type="compositionally biased region" description="Basic and acidic residues" evidence="5">
    <location>
        <begin position="185"/>
        <end position="194"/>
    </location>
</feature>
<evidence type="ECO:0000256" key="1">
    <source>
        <dbReference type="ARBA" id="ARBA00007953"/>
    </source>
</evidence>
<comment type="similarity">
    <text evidence="1">Belongs to the pseudouridine synthase TruD family.</text>
</comment>
<dbReference type="InterPro" id="IPR001656">
    <property type="entry name" value="PsdUridine_synth_TruD"/>
</dbReference>
<dbReference type="EMBL" id="KZ308221">
    <property type="protein sequence ID" value="KAG8225012.1"/>
    <property type="molecule type" value="Genomic_DNA"/>
</dbReference>
<dbReference type="Gene3D" id="3.30.2350.20">
    <property type="entry name" value="TruD, catalytic domain"/>
    <property type="match status" value="1"/>
</dbReference>
<feature type="compositionally biased region" description="Acidic residues" evidence="5">
    <location>
        <begin position="171"/>
        <end position="184"/>
    </location>
</feature>
<feature type="domain" description="TRUD" evidence="6">
    <location>
        <begin position="1"/>
        <end position="57"/>
    </location>
</feature>
<dbReference type="PANTHER" id="PTHR13326">
    <property type="entry name" value="TRNA PSEUDOURIDINE SYNTHASE D"/>
    <property type="match status" value="1"/>
</dbReference>
<gene>
    <name evidence="7" type="ORF">J437_LFUL006023</name>
</gene>
<dbReference type="GO" id="GO:0009982">
    <property type="term" value="F:pseudouridine synthase activity"/>
    <property type="evidence" value="ECO:0007669"/>
    <property type="project" value="InterPro"/>
</dbReference>
<sequence>MTDIVLPLPGYDITYPNNIVAEWYEEILKIDGLSSASLKQNVRKYSLSGSYRKVICHPKDFSWSSVQYNDPTVELVQSDLQRLKGESIPERVEDGPYKAVILDFCLPPSAYATMFLRDLLKCDTSTHHQMTLNNYFGGSVGAKREGDKTDDSEREAKVPRLQGEVKNNEETSQENETMDVENVVEETRHVKTSSEDLITDSGDANHKDEVVENISDESKDRLDDEVTVPEENGTGDKAEDLTIQKETQP</sequence>
<keyword evidence="2" id="KW-0819">tRNA processing</keyword>
<evidence type="ECO:0000259" key="6">
    <source>
        <dbReference type="PROSITE" id="PS50984"/>
    </source>
</evidence>
<dbReference type="InterPro" id="IPR011760">
    <property type="entry name" value="PsdUridine_synth_TruD_insert"/>
</dbReference>
<organism evidence="7 8">
    <name type="scientific">Ladona fulva</name>
    <name type="common">Scarce chaser dragonfly</name>
    <name type="synonym">Libellula fulva</name>
    <dbReference type="NCBI Taxonomy" id="123851"/>
    <lineage>
        <taxon>Eukaryota</taxon>
        <taxon>Metazoa</taxon>
        <taxon>Ecdysozoa</taxon>
        <taxon>Arthropoda</taxon>
        <taxon>Hexapoda</taxon>
        <taxon>Insecta</taxon>
        <taxon>Pterygota</taxon>
        <taxon>Palaeoptera</taxon>
        <taxon>Odonata</taxon>
        <taxon>Epiprocta</taxon>
        <taxon>Anisoptera</taxon>
        <taxon>Libelluloidea</taxon>
        <taxon>Libellulidae</taxon>
        <taxon>Ladona</taxon>
    </lineage>
</organism>
<dbReference type="InterPro" id="IPR042214">
    <property type="entry name" value="TruD_catalytic"/>
</dbReference>
<dbReference type="GO" id="GO:0003723">
    <property type="term" value="F:RNA binding"/>
    <property type="evidence" value="ECO:0007669"/>
    <property type="project" value="InterPro"/>
</dbReference>
<evidence type="ECO:0000256" key="3">
    <source>
        <dbReference type="ARBA" id="ARBA00023235"/>
    </source>
</evidence>
<feature type="compositionally biased region" description="Basic and acidic residues" evidence="5">
    <location>
        <begin position="203"/>
        <end position="224"/>
    </location>
</feature>
<dbReference type="GO" id="GO:0001522">
    <property type="term" value="P:pseudouridine synthesis"/>
    <property type="evidence" value="ECO:0007669"/>
    <property type="project" value="InterPro"/>
</dbReference>
<comment type="caution">
    <text evidence="7">The sequence shown here is derived from an EMBL/GenBank/DDBJ whole genome shotgun (WGS) entry which is preliminary data.</text>
</comment>
<dbReference type="InterPro" id="IPR020103">
    <property type="entry name" value="PsdUridine_synth_cat_dom_sf"/>
</dbReference>
<proteinExistence type="inferred from homology"/>
<dbReference type="GO" id="GO:0008033">
    <property type="term" value="P:tRNA processing"/>
    <property type="evidence" value="ECO:0007669"/>
    <property type="project" value="UniProtKB-KW"/>
</dbReference>
<name>A0A8K0JZX1_LADFU</name>
<keyword evidence="8" id="KW-1185">Reference proteome</keyword>
<protein>
    <recommendedName>
        <fullName evidence="6">TRUD domain-containing protein</fullName>
    </recommendedName>
</protein>
<dbReference type="SUPFAM" id="SSF55120">
    <property type="entry name" value="Pseudouridine synthase"/>
    <property type="match status" value="1"/>
</dbReference>
<dbReference type="Pfam" id="PF01142">
    <property type="entry name" value="TruD"/>
    <property type="match status" value="1"/>
</dbReference>
<dbReference type="OrthoDB" id="447290at2759"/>
<reference evidence="7" key="2">
    <citation type="submission" date="2017-10" db="EMBL/GenBank/DDBJ databases">
        <title>Ladona fulva Genome sequencing and assembly.</title>
        <authorList>
            <person name="Murali S."/>
            <person name="Richards S."/>
            <person name="Bandaranaike D."/>
            <person name="Bellair M."/>
            <person name="Blankenburg K."/>
            <person name="Chao H."/>
            <person name="Dinh H."/>
            <person name="Doddapaneni H."/>
            <person name="Dugan-Rocha S."/>
            <person name="Elkadiri S."/>
            <person name="Gnanaolivu R."/>
            <person name="Hernandez B."/>
            <person name="Skinner E."/>
            <person name="Javaid M."/>
            <person name="Lee S."/>
            <person name="Li M."/>
            <person name="Ming W."/>
            <person name="Munidasa M."/>
            <person name="Muniz J."/>
            <person name="Nguyen L."/>
            <person name="Hughes D."/>
            <person name="Osuji N."/>
            <person name="Pu L.-L."/>
            <person name="Puazo M."/>
            <person name="Qu C."/>
            <person name="Quiroz J."/>
            <person name="Raj R."/>
            <person name="Weissenberger G."/>
            <person name="Xin Y."/>
            <person name="Zou X."/>
            <person name="Han Y."/>
            <person name="Worley K."/>
            <person name="Muzny D."/>
            <person name="Gibbs R."/>
        </authorList>
    </citation>
    <scope>NUCLEOTIDE SEQUENCE</scope>
    <source>
        <strain evidence="7">Sampled in the wild</strain>
    </source>
</reference>
<dbReference type="AlphaFoldDB" id="A0A8K0JZX1"/>
<reference evidence="7" key="1">
    <citation type="submission" date="2013-04" db="EMBL/GenBank/DDBJ databases">
        <authorList>
            <person name="Qu J."/>
            <person name="Murali S.C."/>
            <person name="Bandaranaike D."/>
            <person name="Bellair M."/>
            <person name="Blankenburg K."/>
            <person name="Chao H."/>
            <person name="Dinh H."/>
            <person name="Doddapaneni H."/>
            <person name="Downs B."/>
            <person name="Dugan-Rocha S."/>
            <person name="Elkadiri S."/>
            <person name="Gnanaolivu R.D."/>
            <person name="Hernandez B."/>
            <person name="Javaid M."/>
            <person name="Jayaseelan J.C."/>
            <person name="Lee S."/>
            <person name="Li M."/>
            <person name="Ming W."/>
            <person name="Munidasa M."/>
            <person name="Muniz J."/>
            <person name="Nguyen L."/>
            <person name="Ongeri F."/>
            <person name="Osuji N."/>
            <person name="Pu L.-L."/>
            <person name="Puazo M."/>
            <person name="Qu C."/>
            <person name="Quiroz J."/>
            <person name="Raj R."/>
            <person name="Weissenberger G."/>
            <person name="Xin Y."/>
            <person name="Zou X."/>
            <person name="Han Y."/>
            <person name="Richards S."/>
            <person name="Worley K."/>
            <person name="Muzny D."/>
            <person name="Gibbs R."/>
        </authorList>
    </citation>
    <scope>NUCLEOTIDE SEQUENCE</scope>
    <source>
        <strain evidence="7">Sampled in the wild</strain>
    </source>
</reference>
<evidence type="ECO:0000256" key="4">
    <source>
        <dbReference type="ARBA" id="ARBA00036943"/>
    </source>
</evidence>
<feature type="compositionally biased region" description="Basic and acidic residues" evidence="5">
    <location>
        <begin position="142"/>
        <end position="158"/>
    </location>
</feature>
<dbReference type="GO" id="GO:0005634">
    <property type="term" value="C:nucleus"/>
    <property type="evidence" value="ECO:0007669"/>
    <property type="project" value="TreeGrafter"/>
</dbReference>
<evidence type="ECO:0000256" key="5">
    <source>
        <dbReference type="SAM" id="MobiDB-lite"/>
    </source>
</evidence>
<dbReference type="Proteomes" id="UP000792457">
    <property type="component" value="Unassembled WGS sequence"/>
</dbReference>
<evidence type="ECO:0000313" key="8">
    <source>
        <dbReference type="Proteomes" id="UP000792457"/>
    </source>
</evidence>
<keyword evidence="3" id="KW-0413">Isomerase</keyword>